<dbReference type="SUPFAM" id="SSF88713">
    <property type="entry name" value="Glycoside hydrolase/deacetylase"/>
    <property type="match status" value="1"/>
</dbReference>
<dbReference type="InterPro" id="IPR001173">
    <property type="entry name" value="Glyco_trans_2-like"/>
</dbReference>
<dbReference type="SUPFAM" id="SSF53448">
    <property type="entry name" value="Nucleotide-diphospho-sugar transferases"/>
    <property type="match status" value="1"/>
</dbReference>
<evidence type="ECO:0000256" key="7">
    <source>
        <dbReference type="ARBA" id="ARBA00032976"/>
    </source>
</evidence>
<protein>
    <recommendedName>
        <fullName evidence="4">Chitooligosaccharide deacetylase</fullName>
    </recommendedName>
    <alternativeName>
        <fullName evidence="7">Nodulation protein B</fullName>
    </alternativeName>
</protein>
<sequence length="1123" mass="122253">MTDRVFLDPSRRRRKRVLFSAGTLAIGVVVWLAVFAITVGLNGGLEAALPEPISALKGGGSVPVSLEPLVQEDGSSAIAAIDLHAQQVSQQYQCAGTKGEGAPPPQKLKVYAVVPAELPWAPHSLKESCDTIHVALPTWFHISGEDADVKVVDVSPETRHPLLEHAAQSDKLEIMPIVQLDTAALEILDTRAGPKRIFYALEKFFDGAPTSREVAGYCLDATSLTSLKSNAFNALSRQFASLLTQSDLETCVKLSSSASDSHLVVSNRFFDTVIVNAYQEHWVGSAPQPLADKPWFKAHLASLQKHVAPAKLVVELGTHTVDWVSGRPRPETLTFAKAMSALGRHNAYADFIPSVGNSRASYIDAKGLQHRLWMLDAVSAHNQIITLQKSGVKSFSLSGLGYEDPGLWAVLDQTTRGLGLLSETLQNILLSNYVNLNGKGPFVAPLSMPRMGKRTVLIAANTNEVISTTYNEMPRVASAKLYGEGEPNKVVLTFDDGPHPQHTPAALDILRETQTQASFFVLGSNALASPSLVKRILSEGHELGSHTYSHPNMGEISASRAKIEANSTQLLINGITGKNLRLYREPYMRSGGPITSKEVASLLPLEKAGYVIAGMDVVPRDWIAQTADELADEIIRQVELNGGGVVLLHDGGGDQHQTVAALPRVISELRDRGYTFTTLADLLGVPPEVLMPEGDPMTATFGNVSFLAVGNSWSVLRLAFWTVFAVGVFRSVCLLFFAAQRRPHIAAPTEQEPSVTIVIPAYNEERVIEECIRKALCTDYSDFDIIVVDDGSTDDTYLKAASFAYHPLVTVLKQPNRGKAGALNAALDEAQSDVLICIDADSQIAPDAVKLLAAHFTDPKVGAVAGKVVVGNRKNLLTRLQALEYVTSQAVERRAKEHLNAITVVPGAIGAWRATALMEAGIFSTETLTEDADMTMAVIRSEYQVLYEPRAIAKTEAPTTLRALMTQRLRWSLGMMQAGWKHLGATAERRNLGLVALPDLAIFGYLMPLIAPLADLFLIILAIDFFANLDTTKQDYAEIITNPLIVAYMALPLLEVISTAIAFRLDPHEDRRLMLLIPIQRIFYRQILYVSVIRALWRAATGSLASWGRITRVGFQFDLAKTT</sequence>
<dbReference type="RefSeq" id="WP_322329988.1">
    <property type="nucleotide sequence ID" value="NZ_CP139727.1"/>
</dbReference>
<dbReference type="Proteomes" id="UP001326567">
    <property type="component" value="Plasmid unnamed02"/>
</dbReference>
<keyword evidence="5 10" id="KW-0328">Glycosyltransferase</keyword>
<evidence type="ECO:0000313" key="11">
    <source>
        <dbReference type="Proteomes" id="UP001326567"/>
    </source>
</evidence>
<proteinExistence type="inferred from homology"/>
<comment type="function">
    <text evidence="1">Is involved in generating a small heat-stable compound (Nod), an acylated oligomer of N-acetylglucosamine, that stimulates mitosis in various plant protoplasts.</text>
</comment>
<dbReference type="GO" id="GO:0016757">
    <property type="term" value="F:glycosyltransferase activity"/>
    <property type="evidence" value="ECO:0007669"/>
    <property type="project" value="UniProtKB-KW"/>
</dbReference>
<keyword evidence="10" id="KW-0614">Plasmid</keyword>
<keyword evidence="8" id="KW-1133">Transmembrane helix</keyword>
<dbReference type="PROSITE" id="PS51677">
    <property type="entry name" value="NODB"/>
    <property type="match status" value="1"/>
</dbReference>
<dbReference type="Gene3D" id="3.20.20.370">
    <property type="entry name" value="Glycoside hydrolase/deacetylase"/>
    <property type="match status" value="1"/>
</dbReference>
<evidence type="ECO:0000256" key="4">
    <source>
        <dbReference type="ARBA" id="ARBA00020071"/>
    </source>
</evidence>
<feature type="domain" description="NodB homology" evidence="9">
    <location>
        <begin position="488"/>
        <end position="677"/>
    </location>
</feature>
<dbReference type="InterPro" id="IPR029070">
    <property type="entry name" value="Chitinase_insertion_sf"/>
</dbReference>
<dbReference type="Pfam" id="PF00535">
    <property type="entry name" value="Glycos_transf_2"/>
    <property type="match status" value="1"/>
</dbReference>
<evidence type="ECO:0000259" key="9">
    <source>
        <dbReference type="PROSITE" id="PS51677"/>
    </source>
</evidence>
<feature type="transmembrane region" description="Helical" evidence="8">
    <location>
        <begin position="1000"/>
        <end position="1023"/>
    </location>
</feature>
<keyword evidence="8" id="KW-0812">Transmembrane</keyword>
<dbReference type="InterPro" id="IPR029044">
    <property type="entry name" value="Nucleotide-diphossugar_trans"/>
</dbReference>
<feature type="transmembrane region" description="Helical" evidence="8">
    <location>
        <begin position="1043"/>
        <end position="1065"/>
    </location>
</feature>
<dbReference type="EMBL" id="CP139727">
    <property type="protein sequence ID" value="WPZ23625.1"/>
    <property type="molecule type" value="Genomic_DNA"/>
</dbReference>
<dbReference type="Pfam" id="PF01522">
    <property type="entry name" value="Polysacc_deac_1"/>
    <property type="match status" value="1"/>
</dbReference>
<evidence type="ECO:0000256" key="6">
    <source>
        <dbReference type="ARBA" id="ARBA00022679"/>
    </source>
</evidence>
<keyword evidence="11" id="KW-1185">Reference proteome</keyword>
<dbReference type="CDD" id="cd06423">
    <property type="entry name" value="CESA_like"/>
    <property type="match status" value="1"/>
</dbReference>
<evidence type="ECO:0000256" key="5">
    <source>
        <dbReference type="ARBA" id="ARBA00022676"/>
    </source>
</evidence>
<gene>
    <name evidence="10" type="ORF">T7987_17305</name>
</gene>
<name>A0ABZ0V6Z4_9RHOB</name>
<reference evidence="10 11" key="1">
    <citation type="submission" date="2023-11" db="EMBL/GenBank/DDBJ databases">
        <title>From the Deep-Sea to the Surface: Bacterial Genomes Isolated from the Moytirra Hydrothermal Vent Plume.</title>
        <authorList>
            <person name="Major S.R."/>
        </authorList>
    </citation>
    <scope>NUCLEOTIDE SEQUENCE [LARGE SCALE GENOMIC DNA]</scope>
    <source>
        <strain evidence="10 11">OXR-9</strain>
        <plasmid evidence="10 11">unnamed02</plasmid>
    </source>
</reference>
<feature type="transmembrane region" description="Helical" evidence="8">
    <location>
        <begin position="21"/>
        <end position="41"/>
    </location>
</feature>
<dbReference type="PANTHER" id="PTHR43630">
    <property type="entry name" value="POLY-BETA-1,6-N-ACETYL-D-GLUCOSAMINE SYNTHASE"/>
    <property type="match status" value="1"/>
</dbReference>
<comment type="similarity">
    <text evidence="2">Belongs to the glycosyltransferase 2 family.</text>
</comment>
<evidence type="ECO:0000256" key="3">
    <source>
        <dbReference type="ARBA" id="ARBA00010973"/>
    </source>
</evidence>
<keyword evidence="6 10" id="KW-0808">Transferase</keyword>
<organism evidence="10 11">
    <name type="scientific">Sulfitobacter faviae</name>
    <dbReference type="NCBI Taxonomy" id="1775881"/>
    <lineage>
        <taxon>Bacteria</taxon>
        <taxon>Pseudomonadati</taxon>
        <taxon>Pseudomonadota</taxon>
        <taxon>Alphaproteobacteria</taxon>
        <taxon>Rhodobacterales</taxon>
        <taxon>Roseobacteraceae</taxon>
        <taxon>Sulfitobacter</taxon>
    </lineage>
</organism>
<dbReference type="PANTHER" id="PTHR43630:SF1">
    <property type="entry name" value="POLY-BETA-1,6-N-ACETYL-D-GLUCOSAMINE SYNTHASE"/>
    <property type="match status" value="1"/>
</dbReference>
<evidence type="ECO:0000256" key="1">
    <source>
        <dbReference type="ARBA" id="ARBA00003236"/>
    </source>
</evidence>
<evidence type="ECO:0000256" key="2">
    <source>
        <dbReference type="ARBA" id="ARBA00006739"/>
    </source>
</evidence>
<dbReference type="Gene3D" id="3.20.20.80">
    <property type="entry name" value="Glycosidases"/>
    <property type="match status" value="1"/>
</dbReference>
<comment type="similarity">
    <text evidence="3">Belongs to the polysaccharide deacetylase family.</text>
</comment>
<keyword evidence="8" id="KW-0472">Membrane</keyword>
<dbReference type="Gene3D" id="3.10.50.10">
    <property type="match status" value="1"/>
</dbReference>
<dbReference type="InterPro" id="IPR002509">
    <property type="entry name" value="NODB_dom"/>
</dbReference>
<evidence type="ECO:0000256" key="8">
    <source>
        <dbReference type="SAM" id="Phobius"/>
    </source>
</evidence>
<geneLocation type="plasmid" evidence="10 11">
    <name>unnamed02</name>
</geneLocation>
<evidence type="ECO:0000313" key="10">
    <source>
        <dbReference type="EMBL" id="WPZ23625.1"/>
    </source>
</evidence>
<dbReference type="Gene3D" id="3.90.550.10">
    <property type="entry name" value="Spore Coat Polysaccharide Biosynthesis Protein SpsA, Chain A"/>
    <property type="match status" value="1"/>
</dbReference>
<dbReference type="InterPro" id="IPR011330">
    <property type="entry name" value="Glyco_hydro/deAcase_b/a-brl"/>
</dbReference>
<accession>A0ABZ0V6Z4</accession>